<dbReference type="InterPro" id="IPR027417">
    <property type="entry name" value="P-loop_NTPase"/>
</dbReference>
<evidence type="ECO:0000313" key="1">
    <source>
        <dbReference type="EMBL" id="CAH2406594.1"/>
    </source>
</evidence>
<keyword evidence="2" id="KW-1185">Reference proteome</keyword>
<protein>
    <recommendedName>
        <fullName evidence="3">Serine kinase</fullName>
    </recommendedName>
</protein>
<dbReference type="Gene3D" id="3.40.50.300">
    <property type="entry name" value="P-loop containing nucleotide triphosphate hydrolases"/>
    <property type="match status" value="1"/>
</dbReference>
<evidence type="ECO:0000313" key="2">
    <source>
        <dbReference type="Proteomes" id="UP001152604"/>
    </source>
</evidence>
<comment type="caution">
    <text evidence="1">The sequence shown here is derived from an EMBL/GenBank/DDBJ whole genome shotgun (WGS) entry which is preliminary data.</text>
</comment>
<dbReference type="Proteomes" id="UP001152604">
    <property type="component" value="Unassembled WGS sequence"/>
</dbReference>
<dbReference type="RefSeq" id="WP_254027637.1">
    <property type="nucleotide sequence ID" value="NZ_CAKXZS010000049.1"/>
</dbReference>
<evidence type="ECO:0008006" key="3">
    <source>
        <dbReference type="Google" id="ProtNLM"/>
    </source>
</evidence>
<organism evidence="1 2">
    <name type="scientific">Mesorhizobium ventifaucium</name>
    <dbReference type="NCBI Taxonomy" id="666020"/>
    <lineage>
        <taxon>Bacteria</taxon>
        <taxon>Pseudomonadati</taxon>
        <taxon>Pseudomonadota</taxon>
        <taxon>Alphaproteobacteria</taxon>
        <taxon>Hyphomicrobiales</taxon>
        <taxon>Phyllobacteriaceae</taxon>
        <taxon>Mesorhizobium</taxon>
    </lineage>
</organism>
<reference evidence="1" key="1">
    <citation type="submission" date="2022-03" db="EMBL/GenBank/DDBJ databases">
        <authorList>
            <person name="Brunel B."/>
        </authorList>
    </citation>
    <scope>NUCLEOTIDE SEQUENCE</scope>
    <source>
        <strain evidence="1">STM4922sample</strain>
    </source>
</reference>
<gene>
    <name evidence="1" type="ORF">MES4922_530004</name>
</gene>
<dbReference type="EMBL" id="CAKXZS010000049">
    <property type="protein sequence ID" value="CAH2406594.1"/>
    <property type="molecule type" value="Genomic_DNA"/>
</dbReference>
<proteinExistence type="predicted"/>
<name>A0ABN8KD28_9HYPH</name>
<accession>A0ABN8KD28</accession>
<sequence length="287" mass="31810">MTVDFQVADARPQLPLDATLFHQWVFPDGTLWTDFYRIGGAYLLRFPELADFQLSQDGGQIQAWPVQGVSGATIQHLYLNQVLPLALSRQGKLVLHGSAVEISGEGIAFIGESGRGKSTLAASFATDGFRFLTDDGLLVEPCDGGFQIMPSHPSIRLWEDSEEALVGKDGVRKAPPVQFTSKARFLAGDEIVFCGQPRRLRRVYFLGAGVQQEAVFEGMTGREALMELMKHSFLLEIEAHELLAAHFDELSCLAGQPIFYRLDYPRRFEDLSRVRQAIVKHALGEAA</sequence>
<dbReference type="SUPFAM" id="SSF53795">
    <property type="entry name" value="PEP carboxykinase-like"/>
    <property type="match status" value="1"/>
</dbReference>
<dbReference type="SUPFAM" id="SSF52540">
    <property type="entry name" value="P-loop containing nucleoside triphosphate hydrolases"/>
    <property type="match status" value="1"/>
</dbReference>